<gene>
    <name evidence="4" type="ORF">Malapachy_0185</name>
</gene>
<dbReference type="InterPro" id="IPR008555">
    <property type="entry name" value="SIKE"/>
</dbReference>
<dbReference type="PANTHER" id="PTHR39472">
    <property type="entry name" value="EXPRESSED PROTEIN"/>
    <property type="match status" value="1"/>
</dbReference>
<evidence type="ECO:0000313" key="4">
    <source>
        <dbReference type="EMBL" id="KOS13392.1"/>
    </source>
</evidence>
<protein>
    <submittedName>
        <fullName evidence="4">Uncharacterized protein</fullName>
    </submittedName>
</protein>
<dbReference type="GeneID" id="28726592"/>
<keyword evidence="2 3" id="KW-0175">Coiled coil</keyword>
<dbReference type="RefSeq" id="XP_017991024.1">
    <property type="nucleotide sequence ID" value="XM_018134717.1"/>
</dbReference>
<keyword evidence="5" id="KW-1185">Reference proteome</keyword>
<dbReference type="Pfam" id="PF05769">
    <property type="entry name" value="SIKE"/>
    <property type="match status" value="1"/>
</dbReference>
<evidence type="ECO:0000256" key="2">
    <source>
        <dbReference type="ARBA" id="ARBA00023054"/>
    </source>
</evidence>
<sequence>MSAAEGDVASRLWSVVQELSAQISSNKEEMESLREQLHSLQGQAVHERTGFALRRFNVDLSQEEFLSQIERLNTQLATENTKLAHETKQLGMLLREYETTLETVMGKFRAFSYAAQQHSLDLTAYYENRLNQMKSERDTHAAKDDKVLHDICANLGSLVRSAMMSLDGDESPQDVLETKTELERLRQENDILRSMLGIEHDHPTSEHDDDRLSLTNLSVARTHVANAVDANVTAAAPVDAIDAGVPANDTAVA</sequence>
<organism evidence="4 5">
    <name type="scientific">Malassezia pachydermatis</name>
    <dbReference type="NCBI Taxonomy" id="77020"/>
    <lineage>
        <taxon>Eukaryota</taxon>
        <taxon>Fungi</taxon>
        <taxon>Dikarya</taxon>
        <taxon>Basidiomycota</taxon>
        <taxon>Ustilaginomycotina</taxon>
        <taxon>Malasseziomycetes</taxon>
        <taxon>Malasseziales</taxon>
        <taxon>Malasseziaceae</taxon>
        <taxon>Malassezia</taxon>
    </lineage>
</organism>
<dbReference type="PANTHER" id="PTHR39472:SF1">
    <property type="entry name" value="EXPRESSED PROTEIN"/>
    <property type="match status" value="1"/>
</dbReference>
<comment type="caution">
    <text evidence="4">The sequence shown here is derived from an EMBL/GenBank/DDBJ whole genome shotgun (WGS) entry which is preliminary data.</text>
</comment>
<dbReference type="EMBL" id="LGAV01000006">
    <property type="protein sequence ID" value="KOS13392.1"/>
    <property type="molecule type" value="Genomic_DNA"/>
</dbReference>
<accession>A0A0M9VNJ2</accession>
<dbReference type="AlphaFoldDB" id="A0A0M9VNJ2"/>
<dbReference type="OrthoDB" id="21214at2759"/>
<proteinExistence type="inferred from homology"/>
<reference evidence="4 5" key="1">
    <citation type="submission" date="2015-07" db="EMBL/GenBank/DDBJ databases">
        <title>Draft Genome Sequence of Malassezia furfur CBS1878 and Malassezia pachydermatis CBS1879.</title>
        <authorList>
            <person name="Triana S."/>
            <person name="Ohm R."/>
            <person name="Gonzalez A."/>
            <person name="DeCock H."/>
            <person name="Restrepo S."/>
            <person name="Celis A."/>
        </authorList>
    </citation>
    <scope>NUCLEOTIDE SEQUENCE [LARGE SCALE GENOMIC DNA]</scope>
    <source>
        <strain evidence="4 5">CBS 1879</strain>
    </source>
</reference>
<dbReference type="VEuPathDB" id="FungiDB:Malapachy_0185"/>
<evidence type="ECO:0000313" key="5">
    <source>
        <dbReference type="Proteomes" id="UP000037751"/>
    </source>
</evidence>
<feature type="coiled-coil region" evidence="3">
    <location>
        <begin position="16"/>
        <end position="43"/>
    </location>
</feature>
<evidence type="ECO:0000256" key="3">
    <source>
        <dbReference type="SAM" id="Coils"/>
    </source>
</evidence>
<evidence type="ECO:0000256" key="1">
    <source>
        <dbReference type="ARBA" id="ARBA00005537"/>
    </source>
</evidence>
<comment type="similarity">
    <text evidence="1">Belongs to the SIKE family.</text>
</comment>
<dbReference type="Proteomes" id="UP000037751">
    <property type="component" value="Unassembled WGS sequence"/>
</dbReference>
<name>A0A0M9VNJ2_9BASI</name>